<dbReference type="PANTHER" id="PTHR35802">
    <property type="entry name" value="PROTEASE SYNTHASE AND SPORULATION PROTEIN PAI 2"/>
    <property type="match status" value="1"/>
</dbReference>
<dbReference type="PIRSF" id="PIRSF010372">
    <property type="entry name" value="PaiB"/>
    <property type="match status" value="1"/>
</dbReference>
<dbReference type="AlphaFoldDB" id="A0A7H0H3W5"/>
<dbReference type="EMBL" id="CP060789">
    <property type="protein sequence ID" value="QNP55231.1"/>
    <property type="molecule type" value="Genomic_DNA"/>
</dbReference>
<reference evidence="1 2" key="1">
    <citation type="submission" date="2020-08" db="EMBL/GenBank/DDBJ databases">
        <title>Genome sequence of Tessaracoccus defluvii JCM 17540T.</title>
        <authorList>
            <person name="Hyun D.-W."/>
            <person name="Bae J.-W."/>
        </authorList>
    </citation>
    <scope>NUCLEOTIDE SEQUENCE [LARGE SCALE GENOMIC DNA]</scope>
    <source>
        <strain evidence="1 2">JCM 17540</strain>
    </source>
</reference>
<dbReference type="RefSeq" id="WP_187720367.1">
    <property type="nucleotide sequence ID" value="NZ_BAABBL010000014.1"/>
</dbReference>
<accession>A0A7H0H3W5</accession>
<name>A0A7H0H3W5_9ACTN</name>
<dbReference type="Proteomes" id="UP000516117">
    <property type="component" value="Chromosome"/>
</dbReference>
<dbReference type="SUPFAM" id="SSF50475">
    <property type="entry name" value="FMN-binding split barrel"/>
    <property type="match status" value="1"/>
</dbReference>
<proteinExistence type="predicted"/>
<dbReference type="Pfam" id="PF04299">
    <property type="entry name" value="FMN_bind_2"/>
    <property type="match status" value="1"/>
</dbReference>
<keyword evidence="2" id="KW-1185">Reference proteome</keyword>
<dbReference type="InterPro" id="IPR012349">
    <property type="entry name" value="Split_barrel_FMN-bd"/>
</dbReference>
<gene>
    <name evidence="1" type="ORF">H9L22_13435</name>
</gene>
<evidence type="ECO:0000313" key="2">
    <source>
        <dbReference type="Proteomes" id="UP000516117"/>
    </source>
</evidence>
<organism evidence="1 2">
    <name type="scientific">Tessaracoccus defluvii</name>
    <dbReference type="NCBI Taxonomy" id="1285901"/>
    <lineage>
        <taxon>Bacteria</taxon>
        <taxon>Bacillati</taxon>
        <taxon>Actinomycetota</taxon>
        <taxon>Actinomycetes</taxon>
        <taxon>Propionibacteriales</taxon>
        <taxon>Propionibacteriaceae</taxon>
        <taxon>Tessaracoccus</taxon>
    </lineage>
</organism>
<sequence>METPTSYVYCPASQRADEDACRDLAERVGTGLWVTPEDGGVPSVTLLPTLWRGDTLIAHASGHNEQFTALRGPVACRVVFQGPEAYISPRWYPSVQPAAEGGAARGRAEGRAVGTWNYEQVQVAGVLRTHLDQDRLRREVTELAELHDAARLADGCPADTHRGPWRAAELPADYFTAMLRGIIGLELTITDVTGRFKLAQNRTALDRDGVADGLQRRGRAADLAVADAMRTATPLYEPLGY</sequence>
<dbReference type="InterPro" id="IPR007396">
    <property type="entry name" value="TR_PAI2-type"/>
</dbReference>
<dbReference type="PANTHER" id="PTHR35802:SF1">
    <property type="entry name" value="PROTEASE SYNTHASE AND SPORULATION PROTEIN PAI 2"/>
    <property type="match status" value="1"/>
</dbReference>
<protein>
    <submittedName>
        <fullName evidence="1">FMN-binding negative transcriptional regulator</fullName>
    </submittedName>
</protein>
<dbReference type="Gene3D" id="2.30.110.10">
    <property type="entry name" value="Electron Transport, Fmn-binding Protein, Chain A"/>
    <property type="match status" value="1"/>
</dbReference>
<dbReference type="KEGG" id="tdf:H9L22_13435"/>
<evidence type="ECO:0000313" key="1">
    <source>
        <dbReference type="EMBL" id="QNP55231.1"/>
    </source>
</evidence>